<feature type="region of interest" description="Disordered" evidence="1">
    <location>
        <begin position="951"/>
        <end position="979"/>
    </location>
</feature>
<accession>A0AAN6JJW1</accession>
<protein>
    <recommendedName>
        <fullName evidence="4">Jacalin-type lectin domain-containing protein</fullName>
    </recommendedName>
</protein>
<comment type="caution">
    <text evidence="2">The sequence shown here is derived from an EMBL/GenBank/DDBJ whole genome shotgun (WGS) entry which is preliminary data.</text>
</comment>
<evidence type="ECO:0000313" key="3">
    <source>
        <dbReference type="Proteomes" id="UP001176521"/>
    </source>
</evidence>
<feature type="region of interest" description="Disordered" evidence="1">
    <location>
        <begin position="651"/>
        <end position="687"/>
    </location>
</feature>
<proteinExistence type="predicted"/>
<dbReference type="AlphaFoldDB" id="A0AAN6JJW1"/>
<evidence type="ECO:0008006" key="4">
    <source>
        <dbReference type="Google" id="ProtNLM"/>
    </source>
</evidence>
<gene>
    <name evidence="2" type="ORF">OC842_003760</name>
</gene>
<feature type="compositionally biased region" description="Polar residues" evidence="1">
    <location>
        <begin position="966"/>
        <end position="979"/>
    </location>
</feature>
<dbReference type="EMBL" id="JAPDMQ010000199">
    <property type="protein sequence ID" value="KAK0530971.1"/>
    <property type="molecule type" value="Genomic_DNA"/>
</dbReference>
<evidence type="ECO:0000313" key="2">
    <source>
        <dbReference type="EMBL" id="KAK0530971.1"/>
    </source>
</evidence>
<feature type="compositionally biased region" description="Low complexity" evidence="1">
    <location>
        <begin position="665"/>
        <end position="687"/>
    </location>
</feature>
<name>A0AAN6JJW1_9BASI</name>
<reference evidence="2" key="1">
    <citation type="journal article" date="2023" name="PhytoFront">
        <title>Draft Genome Resources of Seven Strains of Tilletia horrida, Causal Agent of Kernel Smut of Rice.</title>
        <authorList>
            <person name="Khanal S."/>
            <person name="Antony Babu S."/>
            <person name="Zhou X.G."/>
        </authorList>
    </citation>
    <scope>NUCLEOTIDE SEQUENCE</scope>
    <source>
        <strain evidence="2">TX3</strain>
    </source>
</reference>
<organism evidence="2 3">
    <name type="scientific">Tilletia horrida</name>
    <dbReference type="NCBI Taxonomy" id="155126"/>
    <lineage>
        <taxon>Eukaryota</taxon>
        <taxon>Fungi</taxon>
        <taxon>Dikarya</taxon>
        <taxon>Basidiomycota</taxon>
        <taxon>Ustilaginomycotina</taxon>
        <taxon>Exobasidiomycetes</taxon>
        <taxon>Tilletiales</taxon>
        <taxon>Tilletiaceae</taxon>
        <taxon>Tilletia</taxon>
    </lineage>
</organism>
<evidence type="ECO:0000256" key="1">
    <source>
        <dbReference type="SAM" id="MobiDB-lite"/>
    </source>
</evidence>
<keyword evidence="3" id="KW-1185">Reference proteome</keyword>
<dbReference type="Proteomes" id="UP001176521">
    <property type="component" value="Unassembled WGS sequence"/>
</dbReference>
<sequence>MVLLLAPYSNSMRLGQGFNSYTQEICIDDAVIVSPYRAENFLTNDGQTMRTRAGSQADPSIWTSTQEVLVDEDRLREAQQVWKQEQQGYTSSDIGLERQEKIRAMQRKEQAQQMTASAVNPPLSTAPPPYRESPDSAFITGTKKTWNIDNIGGPSQTVTFTSRFVDSLSSVVKDMGISASLSIKAGTVAGSGRGSFIDSDKFLKSDLNYYISVRVTNQSTNFKDPLEFNPLPQGKVADSDFLKVYGDSYISGFLEGGEFNALVSMNVLNTAKLTQIEAAAKVAFSTGALDVEASASFGMAKSNIALNTETTITCSWTGGGVIKPPAEPWTIDSLMRAAARFPENVACSPQRTHAILTKYDHLRSYLALKPSELSKVSYENVAAYTDELLDSFMVYKSLLSTLQTDIREIQTGVKRFKPDQEADQAEKPNGFEVSLDGLEAACQGIRPQLSRIVERIELLERWPEALSDPQIKAAGEPYESPVAFWERLPIIETVKSGLISRPPLTGLRIGAPAASSKKDATASGRNPAELALMANLCEPEPASLSLTGEEDAKILNRIADLPKGTVDAMHLTRPVGSRADGKPFFALDFLKPGMNITHLSVGVAQGAVASISVLYDNGVQWRRGRTDDEQEFVQLDNFAKDETIVSGTIEFGKPVPEQKPPKDGATPATAAAPATTAAPATGSAPTAAAEPTTAAAFAAADLKGTVTSLHLKTSTGRTLYAAADKQSRYGYQCRYLDGRLFTDLEEYSFEPPMKKAVLLGFYGMSIEKGEKAGVHRLGFVWCTQPVLAAEANQRPVTLSATVTQPLVGVQHAPATVGKPSRTTLLPSEQAYLSDPLNKAKFRGCQFGPCIGTDKDPQGDLFNDAILFSTLQPGINDWPTRVVFDFRNSTNAGLRLVAVRVYYGRTRVIHGLDVVEEQQSGASPAGSEVLDVKLNEGENITAISLAGGGAEGAGSSSAGPAMPNGVSVRTNQGRTISSPSMAGSVREVTGYKGANGVKGFFGLDSVQGLSRLLPVWA</sequence>